<proteinExistence type="predicted"/>
<keyword evidence="3" id="KW-1185">Reference proteome</keyword>
<feature type="transmembrane region" description="Helical" evidence="1">
    <location>
        <begin position="12"/>
        <end position="33"/>
    </location>
</feature>
<sequence>MSKPHLKIAESANAFFQNAVLSIIFVFNSNINYIRAIFEKTLAPILFPLVIIPDAIASLFVLYRFVSAKNKNLGKTFDLIHAPIKTALVFTAVLPVLV</sequence>
<keyword evidence="1" id="KW-1133">Transmembrane helix</keyword>
<reference evidence="2 3" key="2">
    <citation type="journal article" date="2018" name="J. Invertebr. Pathol.">
        <title>'Candidatus Aquirickettsiella gammari' (Gammaproteobacteria: Legionellales: Coxiellaceae): A bacterial pathogen of the freshwater crustacean Gammarus fossarum (Malacostraca: Amphipoda).</title>
        <authorList>
            <person name="Bojko J."/>
            <person name="Dunn A.M."/>
            <person name="Stebbing P.D."/>
            <person name="van Aerle R."/>
            <person name="Bacela-Spychalska K."/>
            <person name="Bean T.P."/>
            <person name="Urrutia A."/>
            <person name="Stentiford G.D."/>
        </authorList>
    </citation>
    <scope>NUCLEOTIDE SEQUENCE [LARGE SCALE GENOMIC DNA]</scope>
    <source>
        <strain evidence="2">RA15029</strain>
    </source>
</reference>
<dbReference type="EMBL" id="NMOS02000001">
    <property type="protein sequence ID" value="RDH41063.1"/>
    <property type="molecule type" value="Genomic_DNA"/>
</dbReference>
<evidence type="ECO:0000313" key="2">
    <source>
        <dbReference type="EMBL" id="RDH41063.1"/>
    </source>
</evidence>
<evidence type="ECO:0000313" key="3">
    <source>
        <dbReference type="Proteomes" id="UP000226429"/>
    </source>
</evidence>
<dbReference type="AlphaFoldDB" id="A0A370CJU2"/>
<accession>A0A370CJU2</accession>
<reference evidence="2 3" key="1">
    <citation type="journal article" date="2017" name="Int. J. Syst. Evol. Microbiol.">
        <title>Aquarickettsiella crustaci n. gen. n. sp. (Gammaproteobacteria: Legionellales: Coxiellaceae); a bacterial pathogen of the freshwater crustacean: Gammarus fossarum (Malacostraca: Amphipoda).</title>
        <authorList>
            <person name="Bojko J."/>
            <person name="Dunn A.M."/>
            <person name="Stebbing P.D."/>
            <person name="Van Aerle R."/>
            <person name="Bacela-Spychalska K."/>
            <person name="Bean T.P."/>
            <person name="Stentiford G.D."/>
        </authorList>
    </citation>
    <scope>NUCLEOTIDE SEQUENCE [LARGE SCALE GENOMIC DNA]</scope>
    <source>
        <strain evidence="2">RA15029</strain>
    </source>
</reference>
<evidence type="ECO:0000256" key="1">
    <source>
        <dbReference type="SAM" id="Phobius"/>
    </source>
</evidence>
<feature type="transmembrane region" description="Helical" evidence="1">
    <location>
        <begin position="45"/>
        <end position="66"/>
    </location>
</feature>
<gene>
    <name evidence="2" type="ORF">CFE62_000115</name>
</gene>
<protein>
    <submittedName>
        <fullName evidence="2">Uncharacterized protein</fullName>
    </submittedName>
</protein>
<keyword evidence="1" id="KW-0812">Transmembrane</keyword>
<name>A0A370CJU2_9COXI</name>
<organism evidence="2 3">
    <name type="scientific">Candidatus Aquirickettsiella gammari</name>
    <dbReference type="NCBI Taxonomy" id="2016198"/>
    <lineage>
        <taxon>Bacteria</taxon>
        <taxon>Pseudomonadati</taxon>
        <taxon>Pseudomonadota</taxon>
        <taxon>Gammaproteobacteria</taxon>
        <taxon>Legionellales</taxon>
        <taxon>Coxiellaceae</taxon>
        <taxon>Candidatus Aquirickettsiella</taxon>
    </lineage>
</organism>
<keyword evidence="1" id="KW-0472">Membrane</keyword>
<comment type="caution">
    <text evidence="2">The sequence shown here is derived from an EMBL/GenBank/DDBJ whole genome shotgun (WGS) entry which is preliminary data.</text>
</comment>
<dbReference type="Proteomes" id="UP000226429">
    <property type="component" value="Unassembled WGS sequence"/>
</dbReference>